<gene>
    <name evidence="2" type="ORF">GWK47_003005</name>
</gene>
<accession>A0A8J8WEG6</accession>
<dbReference type="AlphaFoldDB" id="A0A8J8WEG6"/>
<evidence type="ECO:0000313" key="3">
    <source>
        <dbReference type="Proteomes" id="UP000770661"/>
    </source>
</evidence>
<dbReference type="InterPro" id="IPR012337">
    <property type="entry name" value="RNaseH-like_sf"/>
</dbReference>
<evidence type="ECO:0000313" key="2">
    <source>
        <dbReference type="EMBL" id="KAG0697514.1"/>
    </source>
</evidence>
<proteinExistence type="predicted"/>
<feature type="domain" description="RNase H type-1" evidence="1">
    <location>
        <begin position="1"/>
        <end position="63"/>
    </location>
</feature>
<name>A0A8J8WEG6_CHIOP</name>
<dbReference type="PROSITE" id="PS50879">
    <property type="entry name" value="RNASE_H_1"/>
    <property type="match status" value="1"/>
</dbReference>
<organism evidence="2 3">
    <name type="scientific">Chionoecetes opilio</name>
    <name type="common">Atlantic snow crab</name>
    <name type="synonym">Cancer opilio</name>
    <dbReference type="NCBI Taxonomy" id="41210"/>
    <lineage>
        <taxon>Eukaryota</taxon>
        <taxon>Metazoa</taxon>
        <taxon>Ecdysozoa</taxon>
        <taxon>Arthropoda</taxon>
        <taxon>Crustacea</taxon>
        <taxon>Multicrustacea</taxon>
        <taxon>Malacostraca</taxon>
        <taxon>Eumalacostraca</taxon>
        <taxon>Eucarida</taxon>
        <taxon>Decapoda</taxon>
        <taxon>Pleocyemata</taxon>
        <taxon>Brachyura</taxon>
        <taxon>Eubrachyura</taxon>
        <taxon>Majoidea</taxon>
        <taxon>Majidae</taxon>
        <taxon>Chionoecetes</taxon>
    </lineage>
</organism>
<evidence type="ECO:0000259" key="1">
    <source>
        <dbReference type="PROSITE" id="PS50879"/>
    </source>
</evidence>
<dbReference type="SUPFAM" id="SSF53098">
    <property type="entry name" value="Ribonuclease H-like"/>
    <property type="match status" value="1"/>
</dbReference>
<dbReference type="GO" id="GO:0004523">
    <property type="term" value="F:RNA-DNA hybrid ribonuclease activity"/>
    <property type="evidence" value="ECO:0007669"/>
    <property type="project" value="InterPro"/>
</dbReference>
<keyword evidence="3" id="KW-1185">Reference proteome</keyword>
<dbReference type="InterPro" id="IPR002156">
    <property type="entry name" value="RNaseH_domain"/>
</dbReference>
<dbReference type="Gene3D" id="3.30.420.10">
    <property type="entry name" value="Ribonuclease H-like superfamily/Ribonuclease H"/>
    <property type="match status" value="1"/>
</dbReference>
<sequence>MSALPVLQQPRTPVDNVQLTTAILGHIQVIAARERRMRLNWVPSHVGLRGNEAADEAAREATRQPAVTFTVLPSIHRTKVLAETCHCQCRGAAVSLVVQTSRQAAWHAQATDNQPLHLVQQLPRAEEVILHRFRFGYGTVEELRDGFEDRPCEHCLHQGCVQ</sequence>
<reference evidence="2" key="1">
    <citation type="submission" date="2020-07" db="EMBL/GenBank/DDBJ databases">
        <title>The High-quality genome of the commercially important snow crab, Chionoecetes opilio.</title>
        <authorList>
            <person name="Jeong J.-H."/>
            <person name="Ryu S."/>
        </authorList>
    </citation>
    <scope>NUCLEOTIDE SEQUENCE</scope>
    <source>
        <strain evidence="2">MADBK_172401_WGS</strain>
        <tissue evidence="2">Digestive gland</tissue>
    </source>
</reference>
<dbReference type="GO" id="GO:0003676">
    <property type="term" value="F:nucleic acid binding"/>
    <property type="evidence" value="ECO:0007669"/>
    <property type="project" value="InterPro"/>
</dbReference>
<dbReference type="Proteomes" id="UP000770661">
    <property type="component" value="Unassembled WGS sequence"/>
</dbReference>
<comment type="caution">
    <text evidence="2">The sequence shown here is derived from an EMBL/GenBank/DDBJ whole genome shotgun (WGS) entry which is preliminary data.</text>
</comment>
<protein>
    <recommendedName>
        <fullName evidence="1">RNase H type-1 domain-containing protein</fullName>
    </recommendedName>
</protein>
<dbReference type="InterPro" id="IPR036397">
    <property type="entry name" value="RNaseH_sf"/>
</dbReference>
<dbReference type="EMBL" id="JACEEZ010025783">
    <property type="protein sequence ID" value="KAG0697514.1"/>
    <property type="molecule type" value="Genomic_DNA"/>
</dbReference>
<dbReference type="OrthoDB" id="6369833at2759"/>